<accession>W4GGK2</accession>
<dbReference type="GeneID" id="20809641"/>
<reference evidence="1" key="1">
    <citation type="submission" date="2013-12" db="EMBL/GenBank/DDBJ databases">
        <title>The Genome Sequence of Aphanomyces astaci APO3.</title>
        <authorList>
            <consortium name="The Broad Institute Genomics Platform"/>
            <person name="Russ C."/>
            <person name="Tyler B."/>
            <person name="van West P."/>
            <person name="Dieguez-Uribeondo J."/>
            <person name="Young S.K."/>
            <person name="Zeng Q."/>
            <person name="Gargeya S."/>
            <person name="Fitzgerald M."/>
            <person name="Abouelleil A."/>
            <person name="Alvarado L."/>
            <person name="Chapman S.B."/>
            <person name="Gainer-Dewar J."/>
            <person name="Goldberg J."/>
            <person name="Griggs A."/>
            <person name="Gujja S."/>
            <person name="Hansen M."/>
            <person name="Howarth C."/>
            <person name="Imamovic A."/>
            <person name="Ireland A."/>
            <person name="Larimer J."/>
            <person name="McCowan C."/>
            <person name="Murphy C."/>
            <person name="Pearson M."/>
            <person name="Poon T.W."/>
            <person name="Priest M."/>
            <person name="Roberts A."/>
            <person name="Saif S."/>
            <person name="Shea T."/>
            <person name="Sykes S."/>
            <person name="Wortman J."/>
            <person name="Nusbaum C."/>
            <person name="Birren B."/>
        </authorList>
    </citation>
    <scope>NUCLEOTIDE SEQUENCE [LARGE SCALE GENOMIC DNA]</scope>
    <source>
        <strain evidence="1">APO3</strain>
    </source>
</reference>
<proteinExistence type="predicted"/>
<gene>
    <name evidence="1" type="ORF">H257_07645</name>
</gene>
<dbReference type="VEuPathDB" id="FungiDB:H257_07645"/>
<dbReference type="RefSeq" id="XP_009831534.1">
    <property type="nucleotide sequence ID" value="XM_009833232.1"/>
</dbReference>
<organism evidence="1">
    <name type="scientific">Aphanomyces astaci</name>
    <name type="common">Crayfish plague agent</name>
    <dbReference type="NCBI Taxonomy" id="112090"/>
    <lineage>
        <taxon>Eukaryota</taxon>
        <taxon>Sar</taxon>
        <taxon>Stramenopiles</taxon>
        <taxon>Oomycota</taxon>
        <taxon>Saprolegniomycetes</taxon>
        <taxon>Saprolegniales</taxon>
        <taxon>Verrucalvaceae</taxon>
        <taxon>Aphanomyces</taxon>
    </lineage>
</organism>
<dbReference type="EMBL" id="KI913129">
    <property type="protein sequence ID" value="ETV78815.1"/>
    <property type="molecule type" value="Genomic_DNA"/>
</dbReference>
<protein>
    <submittedName>
        <fullName evidence="1">Uncharacterized protein</fullName>
    </submittedName>
</protein>
<name>W4GGK2_APHAT</name>
<evidence type="ECO:0000313" key="1">
    <source>
        <dbReference type="EMBL" id="ETV78815.1"/>
    </source>
</evidence>
<sequence length="61" mass="6804">MTLVVCLEALDRIAIPAQCPRLNVFVLNSPLNKIEEVLVVERMEVKRGSVAALRARCEKVV</sequence>
<dbReference type="AlphaFoldDB" id="W4GGK2"/>